<feature type="compositionally biased region" description="Basic and acidic residues" evidence="1">
    <location>
        <begin position="128"/>
        <end position="138"/>
    </location>
</feature>
<reference evidence="3 4" key="1">
    <citation type="submission" date="2019-06" db="EMBL/GenBank/DDBJ databases">
        <title>Sequencing the genomes of 1000 actinobacteria strains.</title>
        <authorList>
            <person name="Klenk H.-P."/>
        </authorList>
    </citation>
    <scope>NUCLEOTIDE SEQUENCE [LARGE SCALE GENOMIC DNA]</scope>
    <source>
        <strain evidence="3 4">DSM 43866</strain>
    </source>
</reference>
<feature type="region of interest" description="Disordered" evidence="1">
    <location>
        <begin position="102"/>
        <end position="191"/>
    </location>
</feature>
<evidence type="ECO:0000313" key="3">
    <source>
        <dbReference type="EMBL" id="TWG14005.1"/>
    </source>
</evidence>
<protein>
    <submittedName>
        <fullName evidence="3">Uncharacterized protein</fullName>
    </submittedName>
</protein>
<dbReference type="EMBL" id="VIWY01000004">
    <property type="protein sequence ID" value="TWG14005.1"/>
    <property type="molecule type" value="Genomic_DNA"/>
</dbReference>
<organism evidence="3 4">
    <name type="scientific">Actinoplanes teichomyceticus</name>
    <dbReference type="NCBI Taxonomy" id="1867"/>
    <lineage>
        <taxon>Bacteria</taxon>
        <taxon>Bacillati</taxon>
        <taxon>Actinomycetota</taxon>
        <taxon>Actinomycetes</taxon>
        <taxon>Micromonosporales</taxon>
        <taxon>Micromonosporaceae</taxon>
        <taxon>Actinoplanes</taxon>
    </lineage>
</organism>
<dbReference type="RefSeq" id="WP_203723580.1">
    <property type="nucleotide sequence ID" value="NZ_BOMX01000053.1"/>
</dbReference>
<feature type="chain" id="PRO_5021925483" evidence="2">
    <location>
        <begin position="29"/>
        <end position="191"/>
    </location>
</feature>
<feature type="signal peptide" evidence="2">
    <location>
        <begin position="1"/>
        <end position="28"/>
    </location>
</feature>
<keyword evidence="2" id="KW-0732">Signal</keyword>
<feature type="compositionally biased region" description="Basic and acidic residues" evidence="1">
    <location>
        <begin position="161"/>
        <end position="175"/>
    </location>
</feature>
<evidence type="ECO:0000313" key="4">
    <source>
        <dbReference type="Proteomes" id="UP000320239"/>
    </source>
</evidence>
<gene>
    <name evidence="3" type="ORF">FHX34_104298</name>
</gene>
<keyword evidence="4" id="KW-1185">Reference proteome</keyword>
<evidence type="ECO:0000256" key="1">
    <source>
        <dbReference type="SAM" id="MobiDB-lite"/>
    </source>
</evidence>
<proteinExistence type="predicted"/>
<dbReference type="Proteomes" id="UP000320239">
    <property type="component" value="Unassembled WGS sequence"/>
</dbReference>
<dbReference type="AlphaFoldDB" id="A0A561VQV8"/>
<sequence length="191" mass="21205">MKKATRLLTLTGLSVLTGTGLLAGPAQAAPGGPAGAPAQLRHDHWDDDEVVGYYRTIRSCERAGLVGERSRAWDDFHCDRVRWGFRRGAWALVVHQEDWNDRWDGQWRPGQWPSNWTDRPQWPGPGSPDRDRPGRPSDRPGQNNPDRPGPGRPGDRPGQNRPDRPGPDRPDRPDRPGPGGPRPDGGHHSGR</sequence>
<comment type="caution">
    <text evidence="3">The sequence shown here is derived from an EMBL/GenBank/DDBJ whole genome shotgun (WGS) entry which is preliminary data.</text>
</comment>
<accession>A0A561VQV8</accession>
<evidence type="ECO:0000256" key="2">
    <source>
        <dbReference type="SAM" id="SignalP"/>
    </source>
</evidence>
<name>A0A561VQV8_ACTTI</name>